<evidence type="ECO:0000313" key="4">
    <source>
        <dbReference type="EMBL" id="GAF46992.1"/>
    </source>
</evidence>
<dbReference type="SUPFAM" id="SSF51735">
    <property type="entry name" value="NAD(P)-binding Rossmann-fold domains"/>
    <property type="match status" value="1"/>
</dbReference>
<dbReference type="InterPro" id="IPR057326">
    <property type="entry name" value="KR_dom"/>
</dbReference>
<dbReference type="SMART" id="SM00822">
    <property type="entry name" value="PKS_KR"/>
    <property type="match status" value="1"/>
</dbReference>
<evidence type="ECO:0000259" key="3">
    <source>
        <dbReference type="SMART" id="SM00822"/>
    </source>
</evidence>
<name>X0Q6M6_RHOWR</name>
<dbReference type="PANTHER" id="PTHR42760">
    <property type="entry name" value="SHORT-CHAIN DEHYDROGENASES/REDUCTASES FAMILY MEMBER"/>
    <property type="match status" value="1"/>
</dbReference>
<dbReference type="InterPro" id="IPR020904">
    <property type="entry name" value="Sc_DH/Rdtase_CS"/>
</dbReference>
<accession>X0Q6M6</accession>
<comment type="caution">
    <text evidence="4">The sequence shown here is derived from an EMBL/GenBank/DDBJ whole genome shotgun (WGS) entry which is preliminary data.</text>
</comment>
<gene>
    <name evidence="4" type="primary">kduD</name>
    <name evidence="4" type="ORF">RW1_036_00170</name>
</gene>
<dbReference type="RefSeq" id="WP_037235403.1">
    <property type="nucleotide sequence ID" value="NZ_BAWF01000036.1"/>
</dbReference>
<feature type="domain" description="Ketoreductase" evidence="3">
    <location>
        <begin position="18"/>
        <end position="189"/>
    </location>
</feature>
<dbReference type="PRINTS" id="PR00081">
    <property type="entry name" value="GDHRDH"/>
</dbReference>
<dbReference type="InterPro" id="IPR036291">
    <property type="entry name" value="NAD(P)-bd_dom_sf"/>
</dbReference>
<dbReference type="GO" id="GO:0016616">
    <property type="term" value="F:oxidoreductase activity, acting on the CH-OH group of donors, NAD or NADP as acceptor"/>
    <property type="evidence" value="ECO:0007669"/>
    <property type="project" value="TreeGrafter"/>
</dbReference>
<dbReference type="PROSITE" id="PS00061">
    <property type="entry name" value="ADH_SHORT"/>
    <property type="match status" value="1"/>
</dbReference>
<dbReference type="Gene3D" id="3.40.50.720">
    <property type="entry name" value="NAD(P)-binding Rossmann-like Domain"/>
    <property type="match status" value="1"/>
</dbReference>
<dbReference type="AlphaFoldDB" id="X0Q6M6"/>
<dbReference type="Proteomes" id="UP000019491">
    <property type="component" value="Unassembled WGS sequence"/>
</dbReference>
<sequence length="263" mass="27557">MNTPAHTTVMDLFRLDGNAALVTGASRGLGRALAIALAEAGADILAVDIGELDQVAKEVRARGVHCATRTADLSNLTPDTAAELISWAKAEFPHPTILINNAGIIRRGPATETTPTDWSAVLDLNLTTPFLLSQAFAHSVLAAGEDAASIINIASINSFQGGMEVPSYAASKHGILGLTKALANEWAAQRIRVNAIAPGYMKTEFTVAHRHDPARAENMLRRIPAGTWGRPEDLAGAAVFLASAASAYVTGTALSVDGGWLSR</sequence>
<proteinExistence type="inferred from homology"/>
<dbReference type="OrthoDB" id="286404at2"/>
<evidence type="ECO:0000256" key="2">
    <source>
        <dbReference type="ARBA" id="ARBA00023002"/>
    </source>
</evidence>
<evidence type="ECO:0000256" key="1">
    <source>
        <dbReference type="ARBA" id="ARBA00006484"/>
    </source>
</evidence>
<dbReference type="FunFam" id="3.40.50.720:FF:000084">
    <property type="entry name" value="Short-chain dehydrogenase reductase"/>
    <property type="match status" value="1"/>
</dbReference>
<dbReference type="PRINTS" id="PR00080">
    <property type="entry name" value="SDRFAMILY"/>
</dbReference>
<dbReference type="PANTHER" id="PTHR42760:SF5">
    <property type="entry name" value="2-DEHYDRO-3-DEOXY-D-GLUCONATE 5-DEHYDROGENASE"/>
    <property type="match status" value="1"/>
</dbReference>
<comment type="similarity">
    <text evidence="1">Belongs to the short-chain dehydrogenases/reductases (SDR) family.</text>
</comment>
<protein>
    <submittedName>
        <fullName evidence="4">2-dehydro-3-deoxy-D-gluconate 5-dehydrogenase</fullName>
    </submittedName>
</protein>
<evidence type="ECO:0000313" key="5">
    <source>
        <dbReference type="Proteomes" id="UP000019491"/>
    </source>
</evidence>
<dbReference type="Pfam" id="PF13561">
    <property type="entry name" value="adh_short_C2"/>
    <property type="match status" value="1"/>
</dbReference>
<organism evidence="4 5">
    <name type="scientific">Rhodococcus wratislaviensis NBRC 100605</name>
    <dbReference type="NCBI Taxonomy" id="1219028"/>
    <lineage>
        <taxon>Bacteria</taxon>
        <taxon>Bacillati</taxon>
        <taxon>Actinomycetota</taxon>
        <taxon>Actinomycetes</taxon>
        <taxon>Mycobacteriales</taxon>
        <taxon>Nocardiaceae</taxon>
        <taxon>Rhodococcus</taxon>
    </lineage>
</organism>
<dbReference type="EMBL" id="BAWF01000036">
    <property type="protein sequence ID" value="GAF46992.1"/>
    <property type="molecule type" value="Genomic_DNA"/>
</dbReference>
<keyword evidence="5" id="KW-1185">Reference proteome</keyword>
<reference evidence="4 5" key="1">
    <citation type="submission" date="2014-02" db="EMBL/GenBank/DDBJ databases">
        <title>Whole genome shotgun sequence of Rhodococcus wratislaviensis NBRC 100605.</title>
        <authorList>
            <person name="Hosoyama A."/>
            <person name="Tsuchikane K."/>
            <person name="Yoshida I."/>
            <person name="Ohji S."/>
            <person name="Ichikawa N."/>
            <person name="Yamazoe A."/>
            <person name="Fujita N."/>
        </authorList>
    </citation>
    <scope>NUCLEOTIDE SEQUENCE [LARGE SCALE GENOMIC DNA]</scope>
    <source>
        <strain evidence="4 5">NBRC 100605</strain>
    </source>
</reference>
<keyword evidence="2" id="KW-0560">Oxidoreductase</keyword>
<dbReference type="InterPro" id="IPR002347">
    <property type="entry name" value="SDR_fam"/>
</dbReference>